<organism evidence="2 3">
    <name type="scientific">Caenorhabditis tropicalis</name>
    <dbReference type="NCBI Taxonomy" id="1561998"/>
    <lineage>
        <taxon>Eukaryota</taxon>
        <taxon>Metazoa</taxon>
        <taxon>Ecdysozoa</taxon>
        <taxon>Nematoda</taxon>
        <taxon>Chromadorea</taxon>
        <taxon>Rhabditida</taxon>
        <taxon>Rhabditina</taxon>
        <taxon>Rhabditomorpha</taxon>
        <taxon>Rhabditoidea</taxon>
        <taxon>Rhabditidae</taxon>
        <taxon>Peloderinae</taxon>
        <taxon>Caenorhabditis</taxon>
    </lineage>
</organism>
<feature type="transmembrane region" description="Helical" evidence="1">
    <location>
        <begin position="64"/>
        <end position="88"/>
    </location>
</feature>
<dbReference type="PANTHER" id="PTHR45907">
    <property type="entry name" value="SERPENTINE RECEPTOR, CLASS J"/>
    <property type="match status" value="1"/>
</dbReference>
<feature type="transmembrane region" description="Helical" evidence="1">
    <location>
        <begin position="23"/>
        <end position="43"/>
    </location>
</feature>
<dbReference type="InterPro" id="IPR019423">
    <property type="entry name" value="7TM_GPCR_serpentine_rcpt_Srj"/>
</dbReference>
<accession>A0A1I7V251</accession>
<feature type="transmembrane region" description="Helical" evidence="1">
    <location>
        <begin position="108"/>
        <end position="126"/>
    </location>
</feature>
<keyword evidence="1" id="KW-1133">Transmembrane helix</keyword>
<reference evidence="3" key="1">
    <citation type="submission" date="2016-11" db="UniProtKB">
        <authorList>
            <consortium name="WormBaseParasite"/>
        </authorList>
    </citation>
    <scope>IDENTIFICATION</scope>
</reference>
<dbReference type="SUPFAM" id="SSF81321">
    <property type="entry name" value="Family A G protein-coupled receptor-like"/>
    <property type="match status" value="1"/>
</dbReference>
<evidence type="ECO:0000256" key="1">
    <source>
        <dbReference type="SAM" id="Phobius"/>
    </source>
</evidence>
<dbReference type="Proteomes" id="UP000095282">
    <property type="component" value="Unplaced"/>
</dbReference>
<dbReference type="PANTHER" id="PTHR45907:SF12">
    <property type="entry name" value="SERPENTINE RECEPTOR, CLASS J"/>
    <property type="match status" value="1"/>
</dbReference>
<evidence type="ECO:0000313" key="3">
    <source>
        <dbReference type="WBParaSite" id="Csp11.Scaffold630.g21640.t1"/>
    </source>
</evidence>
<keyword evidence="1" id="KW-0472">Membrane</keyword>
<keyword evidence="1" id="KW-0812">Transmembrane</keyword>
<dbReference type="eggNOG" id="ENOG502TGGR">
    <property type="taxonomic scope" value="Eukaryota"/>
</dbReference>
<protein>
    <submittedName>
        <fullName evidence="3">G_PROTEIN_RECEP_F1_2 domain-containing protein</fullName>
    </submittedName>
</protein>
<dbReference type="Pfam" id="PF10319">
    <property type="entry name" value="7TM_GPCR_Srj"/>
    <property type="match status" value="1"/>
</dbReference>
<dbReference type="WBParaSite" id="Csp11.Scaffold630.g21640.t1">
    <property type="protein sequence ID" value="Csp11.Scaffold630.g21640.t1"/>
    <property type="gene ID" value="Csp11.Scaffold630.g21640"/>
</dbReference>
<name>A0A1I7V251_9PELO</name>
<dbReference type="AlphaFoldDB" id="A0A1I7V251"/>
<proteinExistence type="predicted"/>
<keyword evidence="2" id="KW-1185">Reference proteome</keyword>
<evidence type="ECO:0000313" key="2">
    <source>
        <dbReference type="Proteomes" id="UP000095282"/>
    </source>
</evidence>
<sequence length="152" mass="16970">MLACLYNEGTESTVIRSWSATTIWLAISAFSICVFLIIARSIMKNLNRVADQMSRKTSKLQIELLRALMIQTVIPIFISFLPCVISFFSPAFNYELGRPMNYVEVVALGAFAFCDPVAIVLCLPVFRKRFMCQGKSLERDGSPKTVESSAPS</sequence>